<reference evidence="1 2" key="1">
    <citation type="submission" date="2020-04" db="EMBL/GenBank/DDBJ databases">
        <authorList>
            <person name="De Canck E."/>
        </authorList>
    </citation>
    <scope>NUCLEOTIDE SEQUENCE [LARGE SCALE GENOMIC DNA]</scope>
    <source>
        <strain evidence="1 2">LMG 24238</strain>
    </source>
</reference>
<proteinExistence type="predicted"/>
<evidence type="ECO:0000313" key="2">
    <source>
        <dbReference type="Proteomes" id="UP000494255"/>
    </source>
</evidence>
<accession>A0A6J5CRF0</accession>
<organism evidence="1 2">
    <name type="scientific">Paraburkholderia sediminicola</name>
    <dbReference type="NCBI Taxonomy" id="458836"/>
    <lineage>
        <taxon>Bacteria</taxon>
        <taxon>Pseudomonadati</taxon>
        <taxon>Pseudomonadota</taxon>
        <taxon>Betaproteobacteria</taxon>
        <taxon>Burkholderiales</taxon>
        <taxon>Burkholderiaceae</taxon>
        <taxon>Paraburkholderia</taxon>
    </lineage>
</organism>
<dbReference type="EMBL" id="CADIKC010000018">
    <property type="protein sequence ID" value="CAB3744300.1"/>
    <property type="molecule type" value="Genomic_DNA"/>
</dbReference>
<evidence type="ECO:0000313" key="1">
    <source>
        <dbReference type="EMBL" id="CAB3744300.1"/>
    </source>
</evidence>
<name>A0A6J5CRF0_9BURK</name>
<gene>
    <name evidence="1" type="ORF">LMG24238_07233</name>
</gene>
<dbReference type="Proteomes" id="UP000494255">
    <property type="component" value="Unassembled WGS sequence"/>
</dbReference>
<protein>
    <submittedName>
        <fullName evidence="1">Uncharacterized protein</fullName>
    </submittedName>
</protein>
<keyword evidence="2" id="KW-1185">Reference proteome</keyword>
<sequence>MVVLRSLAGIRAGESAASPSRTSGFSPSGYMPTRPCAWTSKPAPRRLETHRFSLTVAGAAQVDPVHCRWAPCFPFNCMRTSAHTSTKVRASLGRAPRAVKETRASARPFHSAGAACRVLSYARVWCPHMRSHVQLNGKQAALAALNLCCPRNGKRPAVLSHRACVFDATVRRIRAGRQNA</sequence>
<dbReference type="AlphaFoldDB" id="A0A6J5CRF0"/>